<dbReference type="SUPFAM" id="SSF53187">
    <property type="entry name" value="Zn-dependent exopeptidases"/>
    <property type="match status" value="1"/>
</dbReference>
<evidence type="ECO:0000313" key="12">
    <source>
        <dbReference type="Proteomes" id="UP000199636"/>
    </source>
</evidence>
<dbReference type="InterPro" id="IPR021731">
    <property type="entry name" value="AMIN_dom"/>
</dbReference>
<sequence>MNRRRLLQSLLASAAWLPALDLFASQRLLDARALRSAEGLRLVLELSGPVRYHTFTLSAPERLILDLEGTRLVHDLRGLPLAGSPVRAIRAGLLPDGGTRLVLDLFEPVNLQSNVLAPGDGQGHRLLLDLRRQLPQAGSRPRIGPAPGGERDVLVVVDAGHGGKDPGALGPRGEREKDVALLIAQNLARRIDRQKGFRAKLVRNLDVFIPLRQRVEVARRCNADLFVSVHADAAPRRTASGASVFALSEHGATSTLAHWMADRENAADLIGATGNLPLKGKDAQVAGVLLDMSINSTIASSLDLGHQVLRSLGGVTELHQQRVDQAGFAVLKSPDIPSILVETGFISNDRDCRRLHDPRHQQQLAEAIFDGLHGWFRERPPADSLLARLQAQGNA</sequence>
<protein>
    <recommendedName>
        <fullName evidence="9">N-acetylmuramoyl-L-alanine amidase AmiC</fullName>
        <ecNumber evidence="4">3.5.1.28</ecNumber>
    </recommendedName>
</protein>
<dbReference type="InterPro" id="IPR002508">
    <property type="entry name" value="MurNAc-LAA_cat"/>
</dbReference>
<keyword evidence="7" id="KW-0378">Hydrolase</keyword>
<dbReference type="Pfam" id="PF11741">
    <property type="entry name" value="AMIN"/>
    <property type="match status" value="1"/>
</dbReference>
<keyword evidence="5" id="KW-0732">Signal</keyword>
<dbReference type="STRING" id="428992.SAMN05216272_10756"/>
<comment type="subcellular location">
    <subcellularLocation>
        <location evidence="2">Periplasm</location>
    </subcellularLocation>
</comment>
<dbReference type="Proteomes" id="UP000199636">
    <property type="component" value="Unassembled WGS sequence"/>
</dbReference>
<keyword evidence="12" id="KW-1185">Reference proteome</keyword>
<reference evidence="12" key="1">
    <citation type="submission" date="2016-10" db="EMBL/GenBank/DDBJ databases">
        <authorList>
            <person name="Varghese N."/>
            <person name="Submissions S."/>
        </authorList>
    </citation>
    <scope>NUCLEOTIDE SEQUENCE [LARGE SCALE GENOMIC DNA]</scope>
    <source>
        <strain evidence="12">CCM 7469</strain>
    </source>
</reference>
<evidence type="ECO:0000313" key="11">
    <source>
        <dbReference type="EMBL" id="SDI24536.1"/>
    </source>
</evidence>
<evidence type="ECO:0000256" key="2">
    <source>
        <dbReference type="ARBA" id="ARBA00004418"/>
    </source>
</evidence>
<evidence type="ECO:0000256" key="6">
    <source>
        <dbReference type="ARBA" id="ARBA00022764"/>
    </source>
</evidence>
<name>A0A1G8J099_9PSED</name>
<feature type="domain" description="MurNAc-LAA" evidence="10">
    <location>
        <begin position="215"/>
        <end position="373"/>
    </location>
</feature>
<gene>
    <name evidence="11" type="ORF">SAMN05216272_10756</name>
</gene>
<dbReference type="FunFam" id="3.40.630.40:FF:000001">
    <property type="entry name" value="N-acetylmuramoyl-L-alanine amidase"/>
    <property type="match status" value="1"/>
</dbReference>
<organism evidence="11 12">
    <name type="scientific">Pseudomonas panipatensis</name>
    <dbReference type="NCBI Taxonomy" id="428992"/>
    <lineage>
        <taxon>Bacteria</taxon>
        <taxon>Pseudomonadati</taxon>
        <taxon>Pseudomonadota</taxon>
        <taxon>Gammaproteobacteria</taxon>
        <taxon>Pseudomonadales</taxon>
        <taxon>Pseudomonadaceae</taxon>
        <taxon>Pseudomonas</taxon>
    </lineage>
</organism>
<dbReference type="GO" id="GO:0030288">
    <property type="term" value="C:outer membrane-bounded periplasmic space"/>
    <property type="evidence" value="ECO:0007669"/>
    <property type="project" value="TreeGrafter"/>
</dbReference>
<evidence type="ECO:0000256" key="4">
    <source>
        <dbReference type="ARBA" id="ARBA00011901"/>
    </source>
</evidence>
<dbReference type="SMART" id="SM00646">
    <property type="entry name" value="Ami_3"/>
    <property type="match status" value="1"/>
</dbReference>
<dbReference type="CDD" id="cd02696">
    <property type="entry name" value="MurNAc-LAA"/>
    <property type="match status" value="1"/>
</dbReference>
<accession>A0A1G8J099</accession>
<comment type="catalytic activity">
    <reaction evidence="1">
        <text>Hydrolyzes the link between N-acetylmuramoyl residues and L-amino acid residues in certain cell-wall glycopeptides.</text>
        <dbReference type="EC" id="3.5.1.28"/>
    </reaction>
</comment>
<dbReference type="EC" id="3.5.1.28" evidence="4"/>
<evidence type="ECO:0000256" key="3">
    <source>
        <dbReference type="ARBA" id="ARBA00010860"/>
    </source>
</evidence>
<dbReference type="RefSeq" id="WP_090264186.1">
    <property type="nucleotide sequence ID" value="NZ_FNDS01000007.1"/>
</dbReference>
<dbReference type="InterPro" id="IPR050695">
    <property type="entry name" value="N-acetylmuramoyl_amidase_3"/>
</dbReference>
<dbReference type="Pfam" id="PF01520">
    <property type="entry name" value="Amidase_3"/>
    <property type="match status" value="1"/>
</dbReference>
<dbReference type="GO" id="GO:0009253">
    <property type="term" value="P:peptidoglycan catabolic process"/>
    <property type="evidence" value="ECO:0007669"/>
    <property type="project" value="InterPro"/>
</dbReference>
<dbReference type="PANTHER" id="PTHR30404:SF0">
    <property type="entry name" value="N-ACETYLMURAMOYL-L-ALANINE AMIDASE AMIC"/>
    <property type="match status" value="1"/>
</dbReference>
<dbReference type="OrthoDB" id="9806267at2"/>
<keyword evidence="6" id="KW-0574">Periplasm</keyword>
<dbReference type="EMBL" id="FNDS01000007">
    <property type="protein sequence ID" value="SDI24536.1"/>
    <property type="molecule type" value="Genomic_DNA"/>
</dbReference>
<dbReference type="GO" id="GO:0071555">
    <property type="term" value="P:cell wall organization"/>
    <property type="evidence" value="ECO:0007669"/>
    <property type="project" value="UniProtKB-KW"/>
</dbReference>
<dbReference type="AlphaFoldDB" id="A0A1G8J099"/>
<keyword evidence="8" id="KW-0961">Cell wall biogenesis/degradation</keyword>
<evidence type="ECO:0000259" key="10">
    <source>
        <dbReference type="SMART" id="SM00646"/>
    </source>
</evidence>
<comment type="similarity">
    <text evidence="3">Belongs to the N-acetylmuramoyl-L-alanine amidase 3 family.</text>
</comment>
<evidence type="ECO:0000256" key="8">
    <source>
        <dbReference type="ARBA" id="ARBA00023316"/>
    </source>
</evidence>
<proteinExistence type="inferred from homology"/>
<evidence type="ECO:0000256" key="9">
    <source>
        <dbReference type="ARBA" id="ARBA00074581"/>
    </source>
</evidence>
<evidence type="ECO:0000256" key="5">
    <source>
        <dbReference type="ARBA" id="ARBA00022729"/>
    </source>
</evidence>
<evidence type="ECO:0000256" key="1">
    <source>
        <dbReference type="ARBA" id="ARBA00001561"/>
    </source>
</evidence>
<dbReference type="PANTHER" id="PTHR30404">
    <property type="entry name" value="N-ACETYLMURAMOYL-L-ALANINE AMIDASE"/>
    <property type="match status" value="1"/>
</dbReference>
<dbReference type="GO" id="GO:0008745">
    <property type="term" value="F:N-acetylmuramoyl-L-alanine amidase activity"/>
    <property type="evidence" value="ECO:0007669"/>
    <property type="project" value="UniProtKB-EC"/>
</dbReference>
<dbReference type="Gene3D" id="3.40.630.40">
    <property type="entry name" value="Zn-dependent exopeptidases"/>
    <property type="match status" value="1"/>
</dbReference>
<dbReference type="Gene3D" id="2.60.40.3500">
    <property type="match status" value="1"/>
</dbReference>
<evidence type="ECO:0000256" key="7">
    <source>
        <dbReference type="ARBA" id="ARBA00022801"/>
    </source>
</evidence>